<dbReference type="GO" id="GO:0005886">
    <property type="term" value="C:plasma membrane"/>
    <property type="evidence" value="ECO:0007669"/>
    <property type="project" value="UniProtKB-SubCell"/>
</dbReference>
<keyword evidence="5 11" id="KW-0812">Transmembrane</keyword>
<name>A0A223N2A3_9VIBR</name>
<comment type="subcellular location">
    <subcellularLocation>
        <location evidence="1">Cell membrane</location>
        <topology evidence="1">Multi-pass membrane protein</topology>
    </subcellularLocation>
</comment>
<organism evidence="14 15">
    <name type="scientific">Vibrio qinghaiensis</name>
    <dbReference type="NCBI Taxonomy" id="2025808"/>
    <lineage>
        <taxon>Bacteria</taxon>
        <taxon>Pseudomonadati</taxon>
        <taxon>Pseudomonadota</taxon>
        <taxon>Gammaproteobacteria</taxon>
        <taxon>Vibrionales</taxon>
        <taxon>Vibrionaceae</taxon>
        <taxon>Vibrio</taxon>
    </lineage>
</organism>
<dbReference type="InterPro" id="IPR003660">
    <property type="entry name" value="HAMP_dom"/>
</dbReference>
<feature type="domain" description="HAMP" evidence="13">
    <location>
        <begin position="259"/>
        <end position="312"/>
    </location>
</feature>
<dbReference type="PROSITE" id="PS50885">
    <property type="entry name" value="HAMP"/>
    <property type="match status" value="1"/>
</dbReference>
<dbReference type="Gene3D" id="1.10.287.950">
    <property type="entry name" value="Methyl-accepting chemotaxis protein"/>
    <property type="match status" value="1"/>
</dbReference>
<keyword evidence="3" id="KW-0488">Methylation</keyword>
<keyword evidence="4" id="KW-0145">Chemotaxis</keyword>
<dbReference type="AlphaFoldDB" id="A0A223N2A3"/>
<evidence type="ECO:0000313" key="14">
    <source>
        <dbReference type="EMBL" id="ASU23965.1"/>
    </source>
</evidence>
<accession>A0A223N2A3</accession>
<dbReference type="PROSITE" id="PS50111">
    <property type="entry name" value="CHEMOTAXIS_TRANSDUC_2"/>
    <property type="match status" value="1"/>
</dbReference>
<dbReference type="EMBL" id="CP022742">
    <property type="protein sequence ID" value="ASU23965.1"/>
    <property type="molecule type" value="Genomic_DNA"/>
</dbReference>
<keyword evidence="7 11" id="KW-0472">Membrane</keyword>
<dbReference type="InterPro" id="IPR004089">
    <property type="entry name" value="MCPsignal_dom"/>
</dbReference>
<keyword evidence="2" id="KW-1003">Cell membrane</keyword>
<evidence type="ECO:0000256" key="5">
    <source>
        <dbReference type="ARBA" id="ARBA00022692"/>
    </source>
</evidence>
<keyword evidence="6 11" id="KW-1133">Transmembrane helix</keyword>
<comment type="similarity">
    <text evidence="9">Belongs to the methyl-accepting chemotaxis (MCP) protein family.</text>
</comment>
<reference evidence="14 15" key="1">
    <citation type="submission" date="2017-08" db="EMBL/GenBank/DDBJ databases">
        <title>The Vibrio qinghaiensis sp.-Q67 is a luminous bacteria isolated firstly from Qinghai lake, Qinghai province, China, which has been proved to be very sensitive to detect environmental and food pollutants. Therefore, complete genome analysis of V. qinghaiensis sp.-Q67 highlights the potential application of this strain on detection of hazards in the contaminated environments.</title>
        <authorList>
            <person name="Gong L."/>
        </authorList>
    </citation>
    <scope>NUCLEOTIDE SEQUENCE [LARGE SCALE GENOMIC DNA]</scope>
    <source>
        <strain evidence="14 15">Q67</strain>
    </source>
</reference>
<evidence type="ECO:0000256" key="8">
    <source>
        <dbReference type="ARBA" id="ARBA00023224"/>
    </source>
</evidence>
<evidence type="ECO:0000256" key="7">
    <source>
        <dbReference type="ARBA" id="ARBA00023136"/>
    </source>
</evidence>
<dbReference type="GO" id="GO:0006935">
    <property type="term" value="P:chemotaxis"/>
    <property type="evidence" value="ECO:0007669"/>
    <property type="project" value="UniProtKB-KW"/>
</dbReference>
<dbReference type="PANTHER" id="PTHR32089">
    <property type="entry name" value="METHYL-ACCEPTING CHEMOTAXIS PROTEIN MCPB"/>
    <property type="match status" value="1"/>
</dbReference>
<evidence type="ECO:0000256" key="6">
    <source>
        <dbReference type="ARBA" id="ARBA00022989"/>
    </source>
</evidence>
<evidence type="ECO:0000256" key="1">
    <source>
        <dbReference type="ARBA" id="ARBA00004651"/>
    </source>
</evidence>
<evidence type="ECO:0000259" key="13">
    <source>
        <dbReference type="PROSITE" id="PS50885"/>
    </source>
</evidence>
<proteinExistence type="inferred from homology"/>
<evidence type="ECO:0000256" key="2">
    <source>
        <dbReference type="ARBA" id="ARBA00022475"/>
    </source>
</evidence>
<gene>
    <name evidence="14" type="ORF">CCZ37_15450</name>
</gene>
<evidence type="ECO:0000259" key="12">
    <source>
        <dbReference type="PROSITE" id="PS50111"/>
    </source>
</evidence>
<evidence type="ECO:0000256" key="3">
    <source>
        <dbReference type="ARBA" id="ARBA00022481"/>
    </source>
</evidence>
<evidence type="ECO:0000313" key="15">
    <source>
        <dbReference type="Proteomes" id="UP000215148"/>
    </source>
</evidence>
<dbReference type="CDD" id="cd11386">
    <property type="entry name" value="MCP_signal"/>
    <property type="match status" value="1"/>
</dbReference>
<dbReference type="GO" id="GO:0007165">
    <property type="term" value="P:signal transduction"/>
    <property type="evidence" value="ECO:0007669"/>
    <property type="project" value="UniProtKB-KW"/>
</dbReference>
<keyword evidence="8 10" id="KW-0807">Transducer</keyword>
<dbReference type="Pfam" id="PF00015">
    <property type="entry name" value="MCPsignal"/>
    <property type="match status" value="1"/>
</dbReference>
<dbReference type="KEGG" id="vqi:CCZ37_15450"/>
<feature type="transmembrane region" description="Helical" evidence="11">
    <location>
        <begin position="12"/>
        <end position="32"/>
    </location>
</feature>
<dbReference type="Proteomes" id="UP000215148">
    <property type="component" value="Chromosome 2"/>
</dbReference>
<keyword evidence="15" id="KW-1185">Reference proteome</keyword>
<feature type="domain" description="Methyl-accepting transducer" evidence="12">
    <location>
        <begin position="317"/>
        <end position="553"/>
    </location>
</feature>
<dbReference type="SMART" id="SM00283">
    <property type="entry name" value="MA"/>
    <property type="match status" value="1"/>
</dbReference>
<dbReference type="FunFam" id="1.10.287.950:FF:000001">
    <property type="entry name" value="Methyl-accepting chemotaxis sensory transducer"/>
    <property type="match status" value="1"/>
</dbReference>
<sequence length="594" mass="65193">MYNLMNIKQKLYSLGVIAVIGVLAMLTTTSHFSQTTETLNQAMSIVNKLEIRLLNLRRNEKDFLLRSDAKYLETFNKNSNLFLELEQELSSILSARNLPSSNQLKQDLLLYKQGFEKLVQAYGLHGLNEKSGLLATYLQALETVKMNATDEILLDLIAFDQNVQAGELKSGTVTDYYPILVQAAKSLIEQKKVIGLKYNQGLLGETRKLSHNVETQFVSFSEALNKEITIIEQEVNYVKQGVSSLVILLILGFILQIARSINVQVSKLLSVMQTISSSNNISLRVELSGRNELVSIATYFNVLLDKFETLIAGSQTKSHQLSSSTSSMHNELEDVIEQFHVQADHTTTMATAVQEMVSTISEISESTSIAVEGVHKAAHNAQKGRSVVESTVKNVDELSRILEKSQTSITSLNKNVEQIGGAVNIIQGIAEQTNLLALNAAIEAARAGEQGRGFAVVADEVRALASRTHQSTEEITNVVSAIQSQMSTVVSDIAQCNTQGHTTLAASEALDESLRQIISDMEMIQSNSERIASAIEEQGIVMNQVSESITELNSISDNNMHSAKQCLSEVDIVSQQANDMDKAVAEFQTQQSAS</sequence>
<dbReference type="Pfam" id="PF00672">
    <property type="entry name" value="HAMP"/>
    <property type="match status" value="1"/>
</dbReference>
<evidence type="ECO:0000256" key="9">
    <source>
        <dbReference type="ARBA" id="ARBA00029447"/>
    </source>
</evidence>
<dbReference type="SUPFAM" id="SSF58104">
    <property type="entry name" value="Methyl-accepting chemotaxis protein (MCP) signaling domain"/>
    <property type="match status" value="1"/>
</dbReference>
<evidence type="ECO:0000256" key="4">
    <source>
        <dbReference type="ARBA" id="ARBA00022500"/>
    </source>
</evidence>
<evidence type="ECO:0000256" key="10">
    <source>
        <dbReference type="PROSITE-ProRule" id="PRU00284"/>
    </source>
</evidence>
<evidence type="ECO:0000256" key="11">
    <source>
        <dbReference type="SAM" id="Phobius"/>
    </source>
</evidence>
<dbReference type="PANTHER" id="PTHR32089:SF39">
    <property type="entry name" value="METHYL-ACCEPTING CHEMOTAXIS PROTEIN HLYB"/>
    <property type="match status" value="1"/>
</dbReference>
<protein>
    <submittedName>
        <fullName evidence="14">Methyl-accepting chemotaxis protein</fullName>
    </submittedName>
</protein>